<dbReference type="OrthoDB" id="10627613at2759"/>
<name>A0A1Y1V1J6_9FUNG</name>
<comment type="caution">
    <text evidence="1">The sequence shown here is derived from an EMBL/GenBank/DDBJ whole genome shotgun (WGS) entry which is preliminary data.</text>
</comment>
<evidence type="ECO:0000313" key="2">
    <source>
        <dbReference type="Proteomes" id="UP000193719"/>
    </source>
</evidence>
<accession>A0A1Y1V1J6</accession>
<dbReference type="AlphaFoldDB" id="A0A1Y1V1J6"/>
<gene>
    <name evidence="1" type="ORF">BCR36DRAFT_302749</name>
</gene>
<evidence type="ECO:0008006" key="3">
    <source>
        <dbReference type="Google" id="ProtNLM"/>
    </source>
</evidence>
<organism evidence="1 2">
    <name type="scientific">Piromyces finnis</name>
    <dbReference type="NCBI Taxonomy" id="1754191"/>
    <lineage>
        <taxon>Eukaryota</taxon>
        <taxon>Fungi</taxon>
        <taxon>Fungi incertae sedis</taxon>
        <taxon>Chytridiomycota</taxon>
        <taxon>Chytridiomycota incertae sedis</taxon>
        <taxon>Neocallimastigomycetes</taxon>
        <taxon>Neocallimastigales</taxon>
        <taxon>Neocallimastigaceae</taxon>
        <taxon>Piromyces</taxon>
    </lineage>
</organism>
<dbReference type="Proteomes" id="UP000193719">
    <property type="component" value="Unassembled WGS sequence"/>
</dbReference>
<reference evidence="1 2" key="1">
    <citation type="submission" date="2016-08" db="EMBL/GenBank/DDBJ databases">
        <title>Genomes of anaerobic fungi encode conserved fungal cellulosomes for biomass hydrolysis.</title>
        <authorList>
            <consortium name="DOE Joint Genome Institute"/>
            <person name="Haitjema C.H."/>
            <person name="Gilmore S.P."/>
            <person name="Henske J.K."/>
            <person name="Solomon K.V."/>
            <person name="De Groot R."/>
            <person name="Kuo A."/>
            <person name="Mondo S.J."/>
            <person name="Salamov A.A."/>
            <person name="Labutti K."/>
            <person name="Zhao Z."/>
            <person name="Chiniquy J."/>
            <person name="Barry K."/>
            <person name="Brewer H.M."/>
            <person name="Purvine S.O."/>
            <person name="Wright A.T."/>
            <person name="Boxma B."/>
            <person name="Van Alen T."/>
            <person name="Hackstein J.H."/>
            <person name="Baker S.E."/>
            <person name="Grigoriev I.V."/>
            <person name="O'Malley M.A."/>
        </authorList>
    </citation>
    <scope>NUCLEOTIDE SEQUENCE [LARGE SCALE GENOMIC DNA]</scope>
    <source>
        <strain evidence="2">finn</strain>
    </source>
</reference>
<reference evidence="1 2" key="2">
    <citation type="submission" date="2016-08" db="EMBL/GenBank/DDBJ databases">
        <title>Pervasive Adenine N6-methylation of Active Genes in Fungi.</title>
        <authorList>
            <consortium name="DOE Joint Genome Institute"/>
            <person name="Mondo S.J."/>
            <person name="Dannebaum R.O."/>
            <person name="Kuo R.C."/>
            <person name="Labutti K."/>
            <person name="Haridas S."/>
            <person name="Kuo A."/>
            <person name="Salamov A."/>
            <person name="Ahrendt S.R."/>
            <person name="Lipzen A."/>
            <person name="Sullivan W."/>
            <person name="Andreopoulos W.B."/>
            <person name="Clum A."/>
            <person name="Lindquist E."/>
            <person name="Daum C."/>
            <person name="Ramamoorthy G.K."/>
            <person name="Gryganskyi A."/>
            <person name="Culley D."/>
            <person name="Magnuson J.K."/>
            <person name="James T.Y."/>
            <person name="O'Malley M.A."/>
            <person name="Stajich J.E."/>
            <person name="Spatafora J.W."/>
            <person name="Visel A."/>
            <person name="Grigoriev I.V."/>
        </authorList>
    </citation>
    <scope>NUCLEOTIDE SEQUENCE [LARGE SCALE GENOMIC DNA]</scope>
    <source>
        <strain evidence="2">finn</strain>
    </source>
</reference>
<sequence>DEEYCKYQEKNIISRKAQFVEGTILNTLYECESGACKRSNTLDNVVDGTYLVDDTIYDCRNSNCKEQTNSGILAFKKDDGEDITYKTLLSSLALLTEDDLDSVYLYDCIDGECKSTSGFIKYGDTPALASCTKDGGCVSQENETCDKSNAGKVNLGSDGMKLCGSDGTLSSSVYNLIENTIYEANSDSPIIGAKQTGNFVFGNGLKVCTEGNCISVSKAGYFLNSNSVEIADGKKLIYCSGDLCEANKPNNGYYINDDYIKSKHAILCDNDGCLEIENLTKSDCNENVNELVYITDGFKYCDGTEAKNIPTETTVNLYEVDNVKDKAINYPTEFVEVSSGNKMVIKVDKYSVTQFVDDNQFCISSNIKVEGSCSKGDTKYTCINPFVKCETFIVGKCDLTKADENCDGYYVDSNKQLEKCNKGVCSVESKIGYFQNGETYIKCTTNGESKEIFTCSELALIDSCKDNNGALFKEEKDIKLCIDDNNSNAITIFKKDTTKCFIGANILNNKVNTKKHYIISTADNEVLTETIGAGN</sequence>
<evidence type="ECO:0000313" key="1">
    <source>
        <dbReference type="EMBL" id="ORX43938.1"/>
    </source>
</evidence>
<feature type="non-terminal residue" evidence="1">
    <location>
        <position position="1"/>
    </location>
</feature>
<proteinExistence type="predicted"/>
<dbReference type="EMBL" id="MCFH01000049">
    <property type="protein sequence ID" value="ORX43938.1"/>
    <property type="molecule type" value="Genomic_DNA"/>
</dbReference>
<protein>
    <recommendedName>
        <fullName evidence="3">Scaffoldin</fullName>
    </recommendedName>
</protein>
<keyword evidence="2" id="KW-1185">Reference proteome</keyword>